<proteinExistence type="predicted"/>
<evidence type="ECO:0000313" key="2">
    <source>
        <dbReference type="Proteomes" id="UP001056778"/>
    </source>
</evidence>
<sequence length="540" mass="61546">MSKNLPVPPSASVSSLEQVGRNKKSKRKISRVRLPTPPPDPTTKEIEMEIKKPVAEKTEEFLEYLDNLQKGSPQHNLLRTNSLFAPVIATEDAFDHLDKLYKLMEQMLFLREQNAKLHRRVRDLEHFRKIQNIDKYVENVSNADVSEIDTALAENLLDTILSDSKRDAKSKAAHQFRFRQSILKKQRHNSASVSIEKQPIDMERLQDSYRRTSALTGSDKKVSKWTKVKAAFRWEKASQTVSDVKSQDSGIGGMQPVNCEVARYLRVPSASEDPGVSPSDSGACEISTPGTISSASSTEDVFCQGRRGIQEDSTDDDQSFTLEYIPNLKDESINLQKSPSGKSSRTTWAKMKDIIQTRNSVKKRNRLSGKSDDFRPEDLTVSDEEVFESKYSKSPTSLSKNGSTDETTQIPLHVIDRYQQASVEDHVCIEQETSPKPELQNKLQEEIQKNYKDLQIKLSLEFQEKMREWEKMKHFSSNIATSPGAVAGSNLSPDELKEQAFKKKMEEWEKIKGHPKHNMQLQSEEHLPLEFRKNYKNGKE</sequence>
<name>A0ACB9SXR9_HOLOL</name>
<accession>A0ACB9SXR9</accession>
<dbReference type="Proteomes" id="UP001056778">
    <property type="component" value="Chromosome 6"/>
</dbReference>
<protein>
    <submittedName>
        <fullName evidence="1">Uncharacterized protein</fullName>
    </submittedName>
</protein>
<dbReference type="EMBL" id="CM043020">
    <property type="protein sequence ID" value="KAI4459344.1"/>
    <property type="molecule type" value="Genomic_DNA"/>
</dbReference>
<comment type="caution">
    <text evidence="1">The sequence shown here is derived from an EMBL/GenBank/DDBJ whole genome shotgun (WGS) entry which is preliminary data.</text>
</comment>
<reference evidence="1" key="1">
    <citation type="submission" date="2022-04" db="EMBL/GenBank/DDBJ databases">
        <title>Chromosome-scale genome assembly of Holotrichia oblita Faldermann.</title>
        <authorList>
            <person name="Rongchong L."/>
        </authorList>
    </citation>
    <scope>NUCLEOTIDE SEQUENCE</scope>
    <source>
        <strain evidence="1">81SQS9</strain>
    </source>
</reference>
<organism evidence="1 2">
    <name type="scientific">Holotrichia oblita</name>
    <name type="common">Chafer beetle</name>
    <dbReference type="NCBI Taxonomy" id="644536"/>
    <lineage>
        <taxon>Eukaryota</taxon>
        <taxon>Metazoa</taxon>
        <taxon>Ecdysozoa</taxon>
        <taxon>Arthropoda</taxon>
        <taxon>Hexapoda</taxon>
        <taxon>Insecta</taxon>
        <taxon>Pterygota</taxon>
        <taxon>Neoptera</taxon>
        <taxon>Endopterygota</taxon>
        <taxon>Coleoptera</taxon>
        <taxon>Polyphaga</taxon>
        <taxon>Scarabaeiformia</taxon>
        <taxon>Scarabaeidae</taxon>
        <taxon>Melolonthinae</taxon>
        <taxon>Holotrichia</taxon>
    </lineage>
</organism>
<evidence type="ECO:0000313" key="1">
    <source>
        <dbReference type="EMBL" id="KAI4459344.1"/>
    </source>
</evidence>
<keyword evidence="2" id="KW-1185">Reference proteome</keyword>
<gene>
    <name evidence="1" type="ORF">MML48_6g00018299</name>
</gene>